<feature type="compositionally biased region" description="Pro residues" evidence="1">
    <location>
        <begin position="26"/>
        <end position="35"/>
    </location>
</feature>
<sequence length="317" mass="33557">MKTRTLSLLLAATTALSMAAAQTRPPTTPAAPPASTPATTKTTPTIVSATVSGQWEYLVISFGKTYFSSPADLQAKTSGQSKLMIYGPLGGVVASEALDTQAQVDTLGKYGWELIGVLGAIGGDQQWVFKRPYDAARAATEAAQIRREGAELAAAREKAAREAAAKPAPATPTTPTELVDLDAREAQAKREAENQTLRNRISSALQLTGWPMARVDAAGLSVMTYDGKPNTSGQVTVMLDATQRALTGNTYRQSAVDALIAEYVNTLKSQGRFSSIEPAKYSVCLDGGTALRIGASIRFNNELKDVISPYTATHCVK</sequence>
<evidence type="ECO:0000256" key="2">
    <source>
        <dbReference type="SAM" id="SignalP"/>
    </source>
</evidence>
<dbReference type="Proteomes" id="UP001302059">
    <property type="component" value="Unassembled WGS sequence"/>
</dbReference>
<proteinExistence type="predicted"/>
<gene>
    <name evidence="3" type="ORF">QOL99_13850</name>
</gene>
<feature type="region of interest" description="Disordered" evidence="1">
    <location>
        <begin position="21"/>
        <end position="42"/>
    </location>
</feature>
<keyword evidence="2" id="KW-0732">Signal</keyword>
<keyword evidence="4" id="KW-1185">Reference proteome</keyword>
<protein>
    <submittedName>
        <fullName evidence="3">Uncharacterized protein</fullName>
    </submittedName>
</protein>
<comment type="caution">
    <text evidence="3">The sequence shown here is derived from an EMBL/GenBank/DDBJ whole genome shotgun (WGS) entry which is preliminary data.</text>
</comment>
<evidence type="ECO:0000313" key="3">
    <source>
        <dbReference type="EMBL" id="MDL2345224.1"/>
    </source>
</evidence>
<organism evidence="3 4">
    <name type="scientific">Deinococcus rhizophilus</name>
    <dbReference type="NCBI Taxonomy" id="3049544"/>
    <lineage>
        <taxon>Bacteria</taxon>
        <taxon>Thermotogati</taxon>
        <taxon>Deinococcota</taxon>
        <taxon>Deinococci</taxon>
        <taxon>Deinococcales</taxon>
        <taxon>Deinococcaceae</taxon>
        <taxon>Deinococcus</taxon>
    </lineage>
</organism>
<reference evidence="3 4" key="1">
    <citation type="submission" date="2023-05" db="EMBL/GenBank/DDBJ databases">
        <authorList>
            <person name="Gao F."/>
        </authorList>
    </citation>
    <scope>NUCLEOTIDE SEQUENCE [LARGE SCALE GENOMIC DNA]</scope>
    <source>
        <strain evidence="3 4">MIMF12</strain>
    </source>
</reference>
<evidence type="ECO:0000313" key="4">
    <source>
        <dbReference type="Proteomes" id="UP001302059"/>
    </source>
</evidence>
<feature type="chain" id="PRO_5046941858" evidence="2">
    <location>
        <begin position="20"/>
        <end position="317"/>
    </location>
</feature>
<name>A0ABT7JJJ1_9DEIO</name>
<evidence type="ECO:0000256" key="1">
    <source>
        <dbReference type="SAM" id="MobiDB-lite"/>
    </source>
</evidence>
<feature type="signal peptide" evidence="2">
    <location>
        <begin position="1"/>
        <end position="19"/>
    </location>
</feature>
<dbReference type="RefSeq" id="WP_285524679.1">
    <property type="nucleotide sequence ID" value="NZ_JASNGB010000166.1"/>
</dbReference>
<dbReference type="EMBL" id="JASNGB010000166">
    <property type="protein sequence ID" value="MDL2345224.1"/>
    <property type="molecule type" value="Genomic_DNA"/>
</dbReference>
<accession>A0ABT7JJJ1</accession>